<dbReference type="RefSeq" id="WP_208830270.1">
    <property type="nucleotide sequence ID" value="NZ_CP072110.1"/>
</dbReference>
<keyword evidence="1" id="KW-0732">Signal</keyword>
<accession>A0A975D8Z6</accession>
<proteinExistence type="predicted"/>
<feature type="chain" id="PRO_5037814073" evidence="1">
    <location>
        <begin position="25"/>
        <end position="154"/>
    </location>
</feature>
<dbReference type="AlphaFoldDB" id="A0A975D8Z6"/>
<protein>
    <submittedName>
        <fullName evidence="2">Uncharacterized protein</fullName>
    </submittedName>
</protein>
<keyword evidence="3" id="KW-1185">Reference proteome</keyword>
<evidence type="ECO:0000313" key="2">
    <source>
        <dbReference type="EMBL" id="QTH62780.1"/>
    </source>
</evidence>
<gene>
    <name evidence="2" type="ORF">J1N51_08310</name>
</gene>
<dbReference type="Proteomes" id="UP000682739">
    <property type="component" value="Chromosome"/>
</dbReference>
<sequence>MNSTSWIKVVTVLMSVLWCNLGHATTAKIAKLVIDPHAANSVYFDKKIPEGSKLELNYSGLEKGQVLRLHTCDKQCMTAKEVKTFSLVKDNANGSASISLTEGHYYIWLEDSTKILEAYGNPIKVSKVSPSNSAKNTSNVVFTSGLELTISLTQ</sequence>
<organism evidence="2 3">
    <name type="scientific">Psychrosphaera ytuae</name>
    <dbReference type="NCBI Taxonomy" id="2820710"/>
    <lineage>
        <taxon>Bacteria</taxon>
        <taxon>Pseudomonadati</taxon>
        <taxon>Pseudomonadota</taxon>
        <taxon>Gammaproteobacteria</taxon>
        <taxon>Alteromonadales</taxon>
        <taxon>Pseudoalteromonadaceae</taxon>
        <taxon>Psychrosphaera</taxon>
    </lineage>
</organism>
<reference evidence="2" key="1">
    <citation type="submission" date="2021-03" db="EMBL/GenBank/DDBJ databases">
        <title>Description of Psychrosphaera ytuae sp. nov. isolated from deep sea sediment of South China Sea.</title>
        <authorList>
            <person name="Zhang J."/>
            <person name="Xu X.-D."/>
        </authorList>
    </citation>
    <scope>NUCLEOTIDE SEQUENCE</scope>
    <source>
        <strain evidence="2">MTZ26</strain>
    </source>
</reference>
<evidence type="ECO:0000313" key="3">
    <source>
        <dbReference type="Proteomes" id="UP000682739"/>
    </source>
</evidence>
<evidence type="ECO:0000256" key="1">
    <source>
        <dbReference type="SAM" id="SignalP"/>
    </source>
</evidence>
<dbReference type="EMBL" id="CP072110">
    <property type="protein sequence ID" value="QTH62780.1"/>
    <property type="molecule type" value="Genomic_DNA"/>
</dbReference>
<feature type="signal peptide" evidence="1">
    <location>
        <begin position="1"/>
        <end position="24"/>
    </location>
</feature>
<dbReference type="KEGG" id="psym:J1N51_08310"/>
<name>A0A975D8Z6_9GAMM</name>